<feature type="non-terminal residue" evidence="1">
    <location>
        <position position="297"/>
    </location>
</feature>
<dbReference type="EMBL" id="LLXH01006389">
    <property type="protein sequence ID" value="PKC52106.1"/>
    <property type="molecule type" value="Genomic_DNA"/>
</dbReference>
<reference evidence="1 2" key="1">
    <citation type="submission" date="2017-10" db="EMBL/GenBank/DDBJ databases">
        <title>Extensive intraspecific genome diversity in a model arbuscular mycorrhizal fungus.</title>
        <authorList>
            <person name="Chen E.C.H."/>
            <person name="Morin E."/>
            <person name="Baudet D."/>
            <person name="Noel J."/>
            <person name="Ndikumana S."/>
            <person name="Charron P."/>
            <person name="St-Onge C."/>
            <person name="Giorgi J."/>
            <person name="Grigoriev I.V."/>
            <person name="Roux C."/>
            <person name="Martin F.M."/>
            <person name="Corradi N."/>
        </authorList>
    </citation>
    <scope>NUCLEOTIDE SEQUENCE [LARGE SCALE GENOMIC DNA]</scope>
    <source>
        <strain evidence="1 2">A1</strain>
    </source>
</reference>
<gene>
    <name evidence="1" type="ORF">RhiirA1_482259</name>
</gene>
<dbReference type="AlphaFoldDB" id="A0A2N0QM31"/>
<organism evidence="1 2">
    <name type="scientific">Rhizophagus irregularis</name>
    <dbReference type="NCBI Taxonomy" id="588596"/>
    <lineage>
        <taxon>Eukaryota</taxon>
        <taxon>Fungi</taxon>
        <taxon>Fungi incertae sedis</taxon>
        <taxon>Mucoromycota</taxon>
        <taxon>Glomeromycotina</taxon>
        <taxon>Glomeromycetes</taxon>
        <taxon>Glomerales</taxon>
        <taxon>Glomeraceae</taxon>
        <taxon>Rhizophagus</taxon>
    </lineage>
</organism>
<protein>
    <submittedName>
        <fullName evidence="1">Uncharacterized protein</fullName>
    </submittedName>
</protein>
<sequence>MATKGKKREKIPDWVQYMQACSPALKIFKRANGGYMLRDTSRPLEVLSIHAELQTNRNYCFNPYYHAITKKENIPTPPWVPLLPGHYVIGKFGSLYVRLEIQSNNKEHLIYCWKIYKNMEITQLIHWEANSDFFVSMRKYIKQSGEISIPDILGLRDPSIIHDLQSKVNSIYPNLFNANAINSQNKINKLTTAMQKKGKKLLEKASAISHPPIIYHGIEIKEPGMHLSPEATLALAVEYEALKKSEDSSRKRIKRAKTNNEYIKNLKYKLHEEKDQELLNNWIRKTLEETNIRSTIF</sequence>
<dbReference type="Proteomes" id="UP000232688">
    <property type="component" value="Unassembled WGS sequence"/>
</dbReference>
<comment type="caution">
    <text evidence="1">The sequence shown here is derived from an EMBL/GenBank/DDBJ whole genome shotgun (WGS) entry which is preliminary data.</text>
</comment>
<dbReference type="VEuPathDB" id="FungiDB:RhiirA1_482259"/>
<reference evidence="1 2" key="2">
    <citation type="submission" date="2017-10" db="EMBL/GenBank/DDBJ databases">
        <title>Genome analyses suggest a sexual origin of heterokaryosis in a supposedly ancient asexual fungus.</title>
        <authorList>
            <person name="Corradi N."/>
            <person name="Sedzielewska K."/>
            <person name="Noel J."/>
            <person name="Charron P."/>
            <person name="Farinelli L."/>
            <person name="Marton T."/>
            <person name="Kruger M."/>
            <person name="Pelin A."/>
            <person name="Brachmann A."/>
            <person name="Corradi N."/>
        </authorList>
    </citation>
    <scope>NUCLEOTIDE SEQUENCE [LARGE SCALE GENOMIC DNA]</scope>
    <source>
        <strain evidence="1 2">A1</strain>
    </source>
</reference>
<evidence type="ECO:0000313" key="2">
    <source>
        <dbReference type="Proteomes" id="UP000232688"/>
    </source>
</evidence>
<evidence type="ECO:0000313" key="1">
    <source>
        <dbReference type="EMBL" id="PKC52106.1"/>
    </source>
</evidence>
<proteinExistence type="predicted"/>
<accession>A0A2N0QM31</accession>
<dbReference type="VEuPathDB" id="FungiDB:RhiirFUN_025109"/>
<name>A0A2N0QM31_9GLOM</name>